<accession>B9GU91</accession>
<sequence>MGEGTRLTLLMVGVVVPGRREEADYSGKDLLTTKKLMDVVQRSMVRRESRLLELPACCCSWLVQNCLLKDDLLGGDRRGVVEISTAPIRKKRLLLEEHRGS</sequence>
<dbReference type="EMBL" id="CM009291">
    <property type="protein sequence ID" value="PNT51234.1"/>
    <property type="molecule type" value="Genomic_DNA"/>
</dbReference>
<proteinExistence type="predicted"/>
<keyword evidence="2" id="KW-1185">Reference proteome</keyword>
<reference evidence="1 2" key="1">
    <citation type="journal article" date="2006" name="Science">
        <title>The genome of black cottonwood, Populus trichocarpa (Torr. &amp; Gray).</title>
        <authorList>
            <person name="Tuskan G.A."/>
            <person name="Difazio S."/>
            <person name="Jansson S."/>
            <person name="Bohlmann J."/>
            <person name="Grigoriev I."/>
            <person name="Hellsten U."/>
            <person name="Putnam N."/>
            <person name="Ralph S."/>
            <person name="Rombauts S."/>
            <person name="Salamov A."/>
            <person name="Schein J."/>
            <person name="Sterck L."/>
            <person name="Aerts A."/>
            <person name="Bhalerao R.R."/>
            <person name="Bhalerao R.P."/>
            <person name="Blaudez D."/>
            <person name="Boerjan W."/>
            <person name="Brun A."/>
            <person name="Brunner A."/>
            <person name="Busov V."/>
            <person name="Campbell M."/>
            <person name="Carlson J."/>
            <person name="Chalot M."/>
            <person name="Chapman J."/>
            <person name="Chen G.L."/>
            <person name="Cooper D."/>
            <person name="Coutinho P.M."/>
            <person name="Couturier J."/>
            <person name="Covert S."/>
            <person name="Cronk Q."/>
            <person name="Cunningham R."/>
            <person name="Davis J."/>
            <person name="Degroeve S."/>
            <person name="Dejardin A."/>
            <person name="Depamphilis C."/>
            <person name="Detter J."/>
            <person name="Dirks B."/>
            <person name="Dubchak I."/>
            <person name="Duplessis S."/>
            <person name="Ehlting J."/>
            <person name="Ellis B."/>
            <person name="Gendler K."/>
            <person name="Goodstein D."/>
            <person name="Gribskov M."/>
            <person name="Grimwood J."/>
            <person name="Groover A."/>
            <person name="Gunter L."/>
            <person name="Hamberger B."/>
            <person name="Heinze B."/>
            <person name="Helariutta Y."/>
            <person name="Henrissat B."/>
            <person name="Holligan D."/>
            <person name="Holt R."/>
            <person name="Huang W."/>
            <person name="Islam-Faridi N."/>
            <person name="Jones S."/>
            <person name="Jones-Rhoades M."/>
            <person name="Jorgensen R."/>
            <person name="Joshi C."/>
            <person name="Kangasjarvi J."/>
            <person name="Karlsson J."/>
            <person name="Kelleher C."/>
            <person name="Kirkpatrick R."/>
            <person name="Kirst M."/>
            <person name="Kohler A."/>
            <person name="Kalluri U."/>
            <person name="Larimer F."/>
            <person name="Leebens-Mack J."/>
            <person name="Leple J.C."/>
            <person name="Locascio P."/>
            <person name="Lou Y."/>
            <person name="Lucas S."/>
            <person name="Martin F."/>
            <person name="Montanini B."/>
            <person name="Napoli C."/>
            <person name="Nelson D.R."/>
            <person name="Nelson C."/>
            <person name="Nieminen K."/>
            <person name="Nilsson O."/>
            <person name="Pereda V."/>
            <person name="Peter G."/>
            <person name="Philippe R."/>
            <person name="Pilate G."/>
            <person name="Poliakov A."/>
            <person name="Razumovskaya J."/>
            <person name="Richardson P."/>
            <person name="Rinaldi C."/>
            <person name="Ritland K."/>
            <person name="Rouze P."/>
            <person name="Ryaboy D."/>
            <person name="Schmutz J."/>
            <person name="Schrader J."/>
            <person name="Segerman B."/>
            <person name="Shin H."/>
            <person name="Siddiqui A."/>
            <person name="Sterky F."/>
            <person name="Terry A."/>
            <person name="Tsai C.J."/>
            <person name="Uberbacher E."/>
            <person name="Unneberg P."/>
            <person name="Vahala J."/>
            <person name="Wall K."/>
            <person name="Wessler S."/>
            <person name="Yang G."/>
            <person name="Yin T."/>
            <person name="Douglas C."/>
            <person name="Marra M."/>
            <person name="Sandberg G."/>
            <person name="Van de Peer Y."/>
            <person name="Rokhsar D."/>
        </authorList>
    </citation>
    <scope>NUCLEOTIDE SEQUENCE [LARGE SCALE GENOMIC DNA]</scope>
    <source>
        <strain evidence="2">cv. Nisqually</strain>
    </source>
</reference>
<protein>
    <submittedName>
        <fullName evidence="1">Uncharacterized protein</fullName>
    </submittedName>
</protein>
<dbReference type="HOGENOM" id="CLU_2296508_0_0_1"/>
<dbReference type="AlphaFoldDB" id="B9GU91"/>
<evidence type="ECO:0000313" key="2">
    <source>
        <dbReference type="Proteomes" id="UP000006729"/>
    </source>
</evidence>
<evidence type="ECO:0000313" key="1">
    <source>
        <dbReference type="EMBL" id="PNT51234.1"/>
    </source>
</evidence>
<dbReference type="InParanoid" id="B9GU91"/>
<gene>
    <name evidence="1" type="ORF">POPTR_002G232400</name>
</gene>
<dbReference type="Proteomes" id="UP000006729">
    <property type="component" value="Chromosome 2"/>
</dbReference>
<organism evidence="1 2">
    <name type="scientific">Populus trichocarpa</name>
    <name type="common">Western balsam poplar</name>
    <name type="synonym">Populus balsamifera subsp. trichocarpa</name>
    <dbReference type="NCBI Taxonomy" id="3694"/>
    <lineage>
        <taxon>Eukaryota</taxon>
        <taxon>Viridiplantae</taxon>
        <taxon>Streptophyta</taxon>
        <taxon>Embryophyta</taxon>
        <taxon>Tracheophyta</taxon>
        <taxon>Spermatophyta</taxon>
        <taxon>Magnoliopsida</taxon>
        <taxon>eudicotyledons</taxon>
        <taxon>Gunneridae</taxon>
        <taxon>Pentapetalae</taxon>
        <taxon>rosids</taxon>
        <taxon>fabids</taxon>
        <taxon>Malpighiales</taxon>
        <taxon>Salicaceae</taxon>
        <taxon>Saliceae</taxon>
        <taxon>Populus</taxon>
    </lineage>
</organism>
<name>B9GU91_POPTR</name>